<gene>
    <name evidence="2" type="ORF">FFLO_03837</name>
</gene>
<evidence type="ECO:0000313" key="2">
    <source>
        <dbReference type="EMBL" id="KAG7532095.1"/>
    </source>
</evidence>
<proteinExistence type="predicted"/>
<keyword evidence="1" id="KW-0812">Transmembrane</keyword>
<keyword evidence="3" id="KW-1185">Reference proteome</keyword>
<sequence length="268" mass="29983">MPLEYNTAPFRRNHEKQKRLPPWLTKHPAVLNTLKTVRWLLPLSAGVLWAGAWGFSPEYFDYGVLRSKTGGASGGRVRFGGLGFCVGNECTISPWYEIPPGYLPGELTAYLPCLLTLFNLLGGLVLLLWCFCRYATRPLAYFRTWRKNRPIHKSAKQCGTKVKSDSMDLYTTEPFTPYIFFDAATPGIHHSLEAFTVISMGLTISFFVSYDGETGGGVQMVAAGWGCFLAWRGLECLWETWEESVSYLEKSEKGNGAGRGREGTHEVV</sequence>
<reference evidence="2" key="1">
    <citation type="submission" date="2020-04" db="EMBL/GenBank/DDBJ databases">
        <title>Analysis of mating type loci in Filobasidium floriforme.</title>
        <authorList>
            <person name="Nowrousian M."/>
        </authorList>
    </citation>
    <scope>NUCLEOTIDE SEQUENCE</scope>
    <source>
        <strain evidence="2">CBS 6242</strain>
    </source>
</reference>
<protein>
    <submittedName>
        <fullName evidence="2">Uncharacterized protein</fullName>
    </submittedName>
</protein>
<evidence type="ECO:0000313" key="3">
    <source>
        <dbReference type="Proteomes" id="UP000812966"/>
    </source>
</evidence>
<keyword evidence="1" id="KW-1133">Transmembrane helix</keyword>
<accession>A0A8K0JLC4</accession>
<dbReference type="AlphaFoldDB" id="A0A8K0JLC4"/>
<feature type="transmembrane region" description="Helical" evidence="1">
    <location>
        <begin position="36"/>
        <end position="55"/>
    </location>
</feature>
<dbReference type="EMBL" id="JABELV010000074">
    <property type="protein sequence ID" value="KAG7532095.1"/>
    <property type="molecule type" value="Genomic_DNA"/>
</dbReference>
<feature type="transmembrane region" description="Helical" evidence="1">
    <location>
        <begin position="109"/>
        <end position="132"/>
    </location>
</feature>
<evidence type="ECO:0000256" key="1">
    <source>
        <dbReference type="SAM" id="Phobius"/>
    </source>
</evidence>
<organism evidence="2 3">
    <name type="scientific">Filobasidium floriforme</name>
    <dbReference type="NCBI Taxonomy" id="5210"/>
    <lineage>
        <taxon>Eukaryota</taxon>
        <taxon>Fungi</taxon>
        <taxon>Dikarya</taxon>
        <taxon>Basidiomycota</taxon>
        <taxon>Agaricomycotina</taxon>
        <taxon>Tremellomycetes</taxon>
        <taxon>Filobasidiales</taxon>
        <taxon>Filobasidiaceae</taxon>
        <taxon>Filobasidium</taxon>
    </lineage>
</organism>
<comment type="caution">
    <text evidence="2">The sequence shown here is derived from an EMBL/GenBank/DDBJ whole genome shotgun (WGS) entry which is preliminary data.</text>
</comment>
<name>A0A8K0JLC4_9TREE</name>
<dbReference type="Proteomes" id="UP000812966">
    <property type="component" value="Unassembled WGS sequence"/>
</dbReference>
<keyword evidence="1" id="KW-0472">Membrane</keyword>